<reference evidence="3 4" key="1">
    <citation type="submission" date="2019-05" db="EMBL/GenBank/DDBJ databases">
        <title>Nakamurella sp. N5BH11, whole genome shotgun sequence.</title>
        <authorList>
            <person name="Tuo L."/>
        </authorList>
    </citation>
    <scope>NUCLEOTIDE SEQUENCE [LARGE SCALE GENOMIC DNA]</scope>
    <source>
        <strain evidence="3 4">N5BH11</strain>
    </source>
</reference>
<feature type="region of interest" description="Disordered" evidence="1">
    <location>
        <begin position="38"/>
        <end position="105"/>
    </location>
</feature>
<evidence type="ECO:0000256" key="1">
    <source>
        <dbReference type="SAM" id="MobiDB-lite"/>
    </source>
</evidence>
<evidence type="ECO:0000313" key="3">
    <source>
        <dbReference type="EMBL" id="TKV61196.1"/>
    </source>
</evidence>
<proteinExistence type="predicted"/>
<dbReference type="AlphaFoldDB" id="A0A4U6QM46"/>
<dbReference type="PROSITE" id="PS51318">
    <property type="entry name" value="TAT"/>
    <property type="match status" value="1"/>
</dbReference>
<evidence type="ECO:0000313" key="4">
    <source>
        <dbReference type="Proteomes" id="UP000306985"/>
    </source>
</evidence>
<dbReference type="OrthoDB" id="9945547at2"/>
<gene>
    <name evidence="3" type="ORF">FDO65_06095</name>
</gene>
<keyword evidence="2" id="KW-0732">Signal</keyword>
<organism evidence="3 4">
    <name type="scientific">Nakamurella flava</name>
    <dbReference type="NCBI Taxonomy" id="2576308"/>
    <lineage>
        <taxon>Bacteria</taxon>
        <taxon>Bacillati</taxon>
        <taxon>Actinomycetota</taxon>
        <taxon>Actinomycetes</taxon>
        <taxon>Nakamurellales</taxon>
        <taxon>Nakamurellaceae</taxon>
        <taxon>Nakamurella</taxon>
    </lineage>
</organism>
<evidence type="ECO:0000256" key="2">
    <source>
        <dbReference type="SAM" id="SignalP"/>
    </source>
</evidence>
<comment type="caution">
    <text evidence="3">The sequence shown here is derived from an EMBL/GenBank/DDBJ whole genome shotgun (WGS) entry which is preliminary data.</text>
</comment>
<name>A0A4U6QM46_9ACTN</name>
<dbReference type="RefSeq" id="WP_137448500.1">
    <property type="nucleotide sequence ID" value="NZ_SZZH01000001.1"/>
</dbReference>
<sequence length="215" mass="21797">MPSPSRPRQRRSVFRLTAAAAVVAATVITVSACGASVTGAPQPNAAAVTTTVAPPTTSEPSTTARTSATSTRPTTARPTAPSDPTDLTELTDPTELSDITAPTDLTIPTDLGSIPGFSEECTSVSIAYLTIAVAPLSALGGTGQFDDTELQKALSDLDASGQIPDALTADFQTLSQISAQAAGGSLEQAGDLLSSAEFTTASEHVNTWIETNCGS</sequence>
<keyword evidence="4" id="KW-1185">Reference proteome</keyword>
<feature type="signal peptide" evidence="2">
    <location>
        <begin position="1"/>
        <end position="34"/>
    </location>
</feature>
<protein>
    <submittedName>
        <fullName evidence="3">Uncharacterized protein</fullName>
    </submittedName>
</protein>
<feature type="chain" id="PRO_5038423736" evidence="2">
    <location>
        <begin position="35"/>
        <end position="215"/>
    </location>
</feature>
<dbReference type="InterPro" id="IPR006311">
    <property type="entry name" value="TAT_signal"/>
</dbReference>
<feature type="compositionally biased region" description="Low complexity" evidence="1">
    <location>
        <begin position="40"/>
        <end position="98"/>
    </location>
</feature>
<dbReference type="PROSITE" id="PS51257">
    <property type="entry name" value="PROKAR_LIPOPROTEIN"/>
    <property type="match status" value="1"/>
</dbReference>
<accession>A0A4U6QM46</accession>
<dbReference type="EMBL" id="SZZH01000001">
    <property type="protein sequence ID" value="TKV61196.1"/>
    <property type="molecule type" value="Genomic_DNA"/>
</dbReference>
<dbReference type="Proteomes" id="UP000306985">
    <property type="component" value="Unassembled WGS sequence"/>
</dbReference>